<dbReference type="EMBL" id="MRZV01000419">
    <property type="protein sequence ID" value="PIK50423.1"/>
    <property type="molecule type" value="Genomic_DNA"/>
</dbReference>
<evidence type="ECO:0000313" key="4">
    <source>
        <dbReference type="Proteomes" id="UP000230750"/>
    </source>
</evidence>
<evidence type="ECO:0000256" key="1">
    <source>
        <dbReference type="SAM" id="Coils"/>
    </source>
</evidence>
<feature type="region of interest" description="Disordered" evidence="2">
    <location>
        <begin position="416"/>
        <end position="462"/>
    </location>
</feature>
<dbReference type="OrthoDB" id="10649767at2759"/>
<dbReference type="Proteomes" id="UP000230750">
    <property type="component" value="Unassembled WGS sequence"/>
</dbReference>
<comment type="caution">
    <text evidence="3">The sequence shown here is derived from an EMBL/GenBank/DDBJ whole genome shotgun (WGS) entry which is preliminary data.</text>
</comment>
<feature type="compositionally biased region" description="Polar residues" evidence="2">
    <location>
        <begin position="422"/>
        <end position="436"/>
    </location>
</feature>
<organism evidence="3 4">
    <name type="scientific">Stichopus japonicus</name>
    <name type="common">Sea cucumber</name>
    <dbReference type="NCBI Taxonomy" id="307972"/>
    <lineage>
        <taxon>Eukaryota</taxon>
        <taxon>Metazoa</taxon>
        <taxon>Echinodermata</taxon>
        <taxon>Eleutherozoa</taxon>
        <taxon>Echinozoa</taxon>
        <taxon>Holothuroidea</taxon>
        <taxon>Aspidochirotacea</taxon>
        <taxon>Aspidochirotida</taxon>
        <taxon>Stichopodidae</taxon>
        <taxon>Apostichopus</taxon>
    </lineage>
</organism>
<gene>
    <name evidence="3" type="ORF">BSL78_12662</name>
</gene>
<accession>A0A2G8KQZ0</accession>
<feature type="non-terminal residue" evidence="3">
    <location>
        <position position="484"/>
    </location>
</feature>
<evidence type="ECO:0000313" key="3">
    <source>
        <dbReference type="EMBL" id="PIK50423.1"/>
    </source>
</evidence>
<reference evidence="3 4" key="1">
    <citation type="journal article" date="2017" name="PLoS Biol.">
        <title>The sea cucumber genome provides insights into morphological evolution and visceral regeneration.</title>
        <authorList>
            <person name="Zhang X."/>
            <person name="Sun L."/>
            <person name="Yuan J."/>
            <person name="Sun Y."/>
            <person name="Gao Y."/>
            <person name="Zhang L."/>
            <person name="Li S."/>
            <person name="Dai H."/>
            <person name="Hamel J.F."/>
            <person name="Liu C."/>
            <person name="Yu Y."/>
            <person name="Liu S."/>
            <person name="Lin W."/>
            <person name="Guo K."/>
            <person name="Jin S."/>
            <person name="Xu P."/>
            <person name="Storey K.B."/>
            <person name="Huan P."/>
            <person name="Zhang T."/>
            <person name="Zhou Y."/>
            <person name="Zhang J."/>
            <person name="Lin C."/>
            <person name="Li X."/>
            <person name="Xing L."/>
            <person name="Huo D."/>
            <person name="Sun M."/>
            <person name="Wang L."/>
            <person name="Mercier A."/>
            <person name="Li F."/>
            <person name="Yang H."/>
            <person name="Xiang J."/>
        </authorList>
    </citation>
    <scope>NUCLEOTIDE SEQUENCE [LARGE SCALE GENOMIC DNA]</scope>
    <source>
        <strain evidence="3">Shaxun</strain>
        <tissue evidence="3">Muscle</tissue>
    </source>
</reference>
<name>A0A2G8KQZ0_STIJA</name>
<feature type="coiled-coil region" evidence="1">
    <location>
        <begin position="31"/>
        <end position="164"/>
    </location>
</feature>
<protein>
    <submittedName>
        <fullName evidence="3">Uncharacterized protein</fullName>
    </submittedName>
</protein>
<keyword evidence="4" id="KW-1185">Reference proteome</keyword>
<keyword evidence="1" id="KW-0175">Coiled coil</keyword>
<evidence type="ECO:0000256" key="2">
    <source>
        <dbReference type="SAM" id="MobiDB-lite"/>
    </source>
</evidence>
<proteinExistence type="predicted"/>
<sequence>MVQCRLQEYFINVLFWFHHRGKQATRKTSRENELQEKLDQAVQYLEQINKEYETERERHLETLKEKEELESANVKYEEAFKELETAENFLREEREKNENCRQNYRMRAREEAIAKMKALMTSCQTANKKYEKAIKEQEKAETLLTEERNKNEKLMTEMQNEEKLKCFEEQALSKVKRLMDISKTANKKYKVAVREQEIAGKLLKEEKLKNESLLAKLEDERASSKLMKSTTRPEEKDDSAALKRLNQSLIEEKRLHSETKRINKELQSKLTTLEMSRGPSSQGSISCSETMEGSTSIDTVTDLPDPKTLTKEDLVTLVDELGAERKSHKRQLQQYNEMMNDMSGPSVNSCGSGVIASVAVLHLKSHNYHLEKENIVVEKKLKKVSELYKTERSKYEEMKEKKEYWKGEYSKFIHGKRKLDAPTTSKPLKDNNSPAVHQSPAKRVRNANVSEKPVRKDQPSLESAAWLDAEIENLQDQENCTTTI</sequence>
<feature type="compositionally biased region" description="Polar residues" evidence="2">
    <location>
        <begin position="273"/>
        <end position="299"/>
    </location>
</feature>
<dbReference type="AlphaFoldDB" id="A0A2G8KQZ0"/>
<feature type="region of interest" description="Disordered" evidence="2">
    <location>
        <begin position="273"/>
        <end position="305"/>
    </location>
</feature>